<dbReference type="AlphaFoldDB" id="A0A7E4ZTH7"/>
<dbReference type="Proteomes" id="UP000492821">
    <property type="component" value="Unassembled WGS sequence"/>
</dbReference>
<organism evidence="1 2">
    <name type="scientific">Panagrellus redivivus</name>
    <name type="common">Microworm</name>
    <dbReference type="NCBI Taxonomy" id="6233"/>
    <lineage>
        <taxon>Eukaryota</taxon>
        <taxon>Metazoa</taxon>
        <taxon>Ecdysozoa</taxon>
        <taxon>Nematoda</taxon>
        <taxon>Chromadorea</taxon>
        <taxon>Rhabditida</taxon>
        <taxon>Tylenchina</taxon>
        <taxon>Panagrolaimomorpha</taxon>
        <taxon>Panagrolaimoidea</taxon>
        <taxon>Panagrolaimidae</taxon>
        <taxon>Panagrellus</taxon>
    </lineage>
</organism>
<dbReference type="SUPFAM" id="SSF50494">
    <property type="entry name" value="Trypsin-like serine proteases"/>
    <property type="match status" value="1"/>
</dbReference>
<accession>A0A7E4ZTH7</accession>
<keyword evidence="1" id="KW-1185">Reference proteome</keyword>
<dbReference type="InterPro" id="IPR009003">
    <property type="entry name" value="Peptidase_S1_PA"/>
</dbReference>
<proteinExistence type="predicted"/>
<sequence>MACGLDDNDKAMELLNGAPLCDVPLTDGHYALHAFVGTLAATTTKKVNINPPGRGCQKDADCTDSASPVCNLATHLCGALTCNEATDKTEPEKHFCQSTVIIAERNNDHTFTVKGFGAAVGEKHLLTSVTSKFVKYGSTELYAIVGGSKIHQIRAPNVFPETHMGDVSFNSWQDLYLVKLATTSTFKFDQFLKIKKVGPGPQDKSLTVRLGADKMTMDSVLLQSDDECAKIFSNDGVIKYVKNSYMACGLDDNDKAMELLNGAPLCDMPLTDGHHALHGIRSLPTLDPGYRNGFLVTKLAPNCDWLFQESGGAVKCI</sequence>
<name>A0A7E4ZTH7_PANRE</name>
<reference evidence="2" key="2">
    <citation type="submission" date="2020-10" db="UniProtKB">
        <authorList>
            <consortium name="WormBaseParasite"/>
        </authorList>
    </citation>
    <scope>IDENTIFICATION</scope>
</reference>
<dbReference type="WBParaSite" id="Pan_g16320.t1">
    <property type="protein sequence ID" value="Pan_g16320.t1"/>
    <property type="gene ID" value="Pan_g16320"/>
</dbReference>
<reference evidence="1" key="1">
    <citation type="journal article" date="2013" name="Genetics">
        <title>The draft genome and transcriptome of Panagrellus redivivus are shaped by the harsh demands of a free-living lifestyle.</title>
        <authorList>
            <person name="Srinivasan J."/>
            <person name="Dillman A.R."/>
            <person name="Macchietto M.G."/>
            <person name="Heikkinen L."/>
            <person name="Lakso M."/>
            <person name="Fracchia K.M."/>
            <person name="Antoshechkin I."/>
            <person name="Mortazavi A."/>
            <person name="Wong G."/>
            <person name="Sternberg P.W."/>
        </authorList>
    </citation>
    <scope>NUCLEOTIDE SEQUENCE [LARGE SCALE GENOMIC DNA]</scope>
    <source>
        <strain evidence="1">MT8872</strain>
    </source>
</reference>
<protein>
    <submittedName>
        <fullName evidence="2">VWFD domain-containing protein</fullName>
    </submittedName>
</protein>
<evidence type="ECO:0000313" key="2">
    <source>
        <dbReference type="WBParaSite" id="Pan_g16320.t1"/>
    </source>
</evidence>
<evidence type="ECO:0000313" key="1">
    <source>
        <dbReference type="Proteomes" id="UP000492821"/>
    </source>
</evidence>